<reference evidence="1 2" key="1">
    <citation type="submission" date="2016-08" db="EMBL/GenBank/DDBJ databases">
        <title>Complete genome sequence of Streptomyces agglomeratus strain 6-3-2, a novel anti-MRSA actinomycete isolated from Wuli of Tebit, China.</title>
        <authorList>
            <person name="Chen X."/>
        </authorList>
    </citation>
    <scope>NUCLEOTIDE SEQUENCE [LARGE SCALE GENOMIC DNA]</scope>
    <source>
        <strain evidence="1 2">6-3-2</strain>
    </source>
</reference>
<dbReference type="Proteomes" id="UP000095759">
    <property type="component" value="Unassembled WGS sequence"/>
</dbReference>
<sequence length="115" mass="13179">MDGLATVRAQEYAKMYDEPLGTAARLDMLRRLEGGGVAPHATAAMHALRFKTLRLTIKTVSRPEDAQGFVLLPRRWVVEKPRVSPLPCSRRWHRRFLGLRVRRLHTGPLLFRHAT</sequence>
<keyword evidence="2" id="KW-1185">Reference proteome</keyword>
<gene>
    <name evidence="1" type="ORF">AS594_37020</name>
</gene>
<evidence type="ECO:0000313" key="1">
    <source>
        <dbReference type="EMBL" id="OEJ21235.1"/>
    </source>
</evidence>
<protein>
    <submittedName>
        <fullName evidence="1">Uncharacterized protein</fullName>
    </submittedName>
</protein>
<dbReference type="EMBL" id="MEHJ01000002">
    <property type="protein sequence ID" value="OEJ21235.1"/>
    <property type="molecule type" value="Genomic_DNA"/>
</dbReference>
<proteinExistence type="predicted"/>
<organism evidence="1 2">
    <name type="scientific">Streptomyces agglomeratus</name>
    <dbReference type="NCBI Taxonomy" id="285458"/>
    <lineage>
        <taxon>Bacteria</taxon>
        <taxon>Bacillati</taxon>
        <taxon>Actinomycetota</taxon>
        <taxon>Actinomycetes</taxon>
        <taxon>Kitasatosporales</taxon>
        <taxon>Streptomycetaceae</taxon>
        <taxon>Streptomyces</taxon>
    </lineage>
</organism>
<accession>A0A1E5NY46</accession>
<comment type="caution">
    <text evidence="1">The sequence shown here is derived from an EMBL/GenBank/DDBJ whole genome shotgun (WGS) entry which is preliminary data.</text>
</comment>
<dbReference type="STRING" id="285458.BGM19_37095"/>
<evidence type="ECO:0000313" key="2">
    <source>
        <dbReference type="Proteomes" id="UP000095759"/>
    </source>
</evidence>
<name>A0A1E5NY46_9ACTN</name>
<dbReference type="AlphaFoldDB" id="A0A1E5NY46"/>